<evidence type="ECO:0000313" key="1">
    <source>
        <dbReference type="EMBL" id="BDN82609.1"/>
    </source>
</evidence>
<gene>
    <name evidence="1" type="ORF">NJB1907Z4_C28240</name>
</gene>
<dbReference type="RefSeq" id="WP_020787412.1">
    <property type="nucleotide sequence ID" value="NZ_AP028092.1"/>
</dbReference>
<name>A0A9N7QMQ8_9MYCO</name>
<accession>A0A9N7QMQ8</accession>
<sequence>MSVRVPRVAVAEIRSLGLAVAAALVEATDLANCGRLFSHCGAYRAEGRILAAVAAVLAVAVPSTAVPTDSGLT</sequence>
<proteinExistence type="predicted"/>
<keyword evidence="2" id="KW-1185">Reference proteome</keyword>
<dbReference type="EMBL" id="AP026367">
    <property type="protein sequence ID" value="BDN82609.1"/>
    <property type="molecule type" value="Genomic_DNA"/>
</dbReference>
<reference evidence="1" key="1">
    <citation type="submission" date="2022-06" db="EMBL/GenBank/DDBJ databases">
        <title>Complete genome sequence of Mycobacterium pseudoshottsii NJB1907-Z4.</title>
        <authorList>
            <person name="Komine T."/>
            <person name="Fukano H."/>
            <person name="Wada S."/>
        </authorList>
    </citation>
    <scope>NUCLEOTIDE SEQUENCE</scope>
    <source>
        <strain evidence="1">NJB1907-Z4</strain>
    </source>
</reference>
<organism evidence="1 2">
    <name type="scientific">Mycobacterium pseudoshottsii</name>
    <dbReference type="NCBI Taxonomy" id="265949"/>
    <lineage>
        <taxon>Bacteria</taxon>
        <taxon>Bacillati</taxon>
        <taxon>Actinomycetota</taxon>
        <taxon>Actinomycetes</taxon>
        <taxon>Mycobacteriales</taxon>
        <taxon>Mycobacteriaceae</taxon>
        <taxon>Mycobacterium</taxon>
        <taxon>Mycobacterium ulcerans group</taxon>
    </lineage>
</organism>
<protein>
    <submittedName>
        <fullName evidence="1">Uncharacterized protein</fullName>
    </submittedName>
</protein>
<dbReference type="Proteomes" id="UP001058626">
    <property type="component" value="Chromosome"/>
</dbReference>
<evidence type="ECO:0000313" key="2">
    <source>
        <dbReference type="Proteomes" id="UP001058626"/>
    </source>
</evidence>
<dbReference type="AlphaFoldDB" id="A0A9N7QMQ8"/>